<gene>
    <name evidence="2" type="ORF">Athens101428_176</name>
</gene>
<organism evidence="2 3">
    <name type="scientific">Candidatus Berkelbacteria bacterium Athens1014_28</name>
    <dbReference type="NCBI Taxonomy" id="2017145"/>
    <lineage>
        <taxon>Bacteria</taxon>
        <taxon>Candidatus Berkelbacteria</taxon>
    </lineage>
</organism>
<keyword evidence="1" id="KW-1133">Transmembrane helix</keyword>
<keyword evidence="1" id="KW-0812">Transmembrane</keyword>
<reference evidence="2 3" key="1">
    <citation type="submission" date="2017-07" db="EMBL/GenBank/DDBJ databases">
        <title>Mechanisms for carbon and nitrogen cycling indicate functional differentiation within the Candidate Phyla Radiation.</title>
        <authorList>
            <person name="Danczak R.E."/>
            <person name="Johnston M.D."/>
            <person name="Kenah C."/>
            <person name="Slattery M."/>
            <person name="Wrighton K.C."/>
            <person name="Wilkins M.J."/>
        </authorList>
    </citation>
    <scope>NUCLEOTIDE SEQUENCE [LARGE SCALE GENOMIC DNA]</scope>
    <source>
        <strain evidence="2">Athens1014_28</strain>
    </source>
</reference>
<dbReference type="Proteomes" id="UP000316495">
    <property type="component" value="Unassembled WGS sequence"/>
</dbReference>
<name>A0A554LPA2_9BACT</name>
<proteinExistence type="predicted"/>
<accession>A0A554LPA2</accession>
<feature type="transmembrane region" description="Helical" evidence="1">
    <location>
        <begin position="34"/>
        <end position="55"/>
    </location>
</feature>
<evidence type="ECO:0000313" key="2">
    <source>
        <dbReference type="EMBL" id="TSC94715.1"/>
    </source>
</evidence>
<protein>
    <submittedName>
        <fullName evidence="2">Uncharacterized protein</fullName>
    </submittedName>
</protein>
<evidence type="ECO:0000256" key="1">
    <source>
        <dbReference type="SAM" id="Phobius"/>
    </source>
</evidence>
<evidence type="ECO:0000313" key="3">
    <source>
        <dbReference type="Proteomes" id="UP000316495"/>
    </source>
</evidence>
<comment type="caution">
    <text evidence="2">The sequence shown here is derived from an EMBL/GenBank/DDBJ whole genome shotgun (WGS) entry which is preliminary data.</text>
</comment>
<sequence length="2232" mass="229716">MRNEMKSASGGKRIDGIYRQIKQNISKPENKRRLTLGSLLTLVLAILIFTVVNIYPSNRVKATIEPVGSMGAEFVNTAEPTFVVDTAGQITSDEIVSSAGQLTVDLSSIFASVTRLGEPVELQPEITTKGLENSDQLEVKLKSNQFKPGKYQLNVKLFTSNGEQNLTQDFTWGVLALNLDKSSYKIGEEAKIGIGVLDDMGATVCDAKVWLKITDSEGQTAELSTYNKSIAISNTCANGNVTNIPDYQANYTPKTNGTYQIELKAETENGPRALSESFEVLENPDFVVRRFDTSMRIFPPADYTVNIEILANKDLSGGIKEKVPASFAINNISSGGEISEKSETTQTISWSASLKSGESIKLSYQYDAPDISPQFYLLGPIEIWQPVMDAEGGEVKNTIVFTEPRPWQIAADAPSTVLDGTEVTGTQRSGQHKVVRTTNGASSKRTFVLSYSANEVINLSYSDDPEAGSPSWVSVGTVSTGGNDESADMEWDTTNNVLYIVYGREAPADAAASDVNYKIVTDLATTPALGTERVALNATTSVNFTHPVIEIGSDSGTAAILIYANYYNNTAVNPSAIYLASTTTFNNDNPTFTTTANIKTWTAAAVSGIISIGRVNAAKTVLFYDDGVNLLATEQLNATDANATASYCSLAQGACAGTTTVSADGPIAGKMTGSIYGNPSSDAIWFSWLDAAFDINTRLWTAAGGLGTELVPVAGAAVVLGPAIVGNASNLYLVYQKVADTTIMVRQSRSITDGTSAWSGTETTLEDHASENLTYPSIGEVMNQDYLDITYTTATNALVRHMSVSLPPPITVSGGCFTNAGEGTPCTDGGASDQIKVAVNGVLDAGSDGTVDGGWTFTINKPASGAILVFYRDGAPTAAEKATTVVKYDGDGGNVTLVKMYQSMLVIGADAGSTNSDQTIANSDLDTTGNGYEYSDDADSIYGVDTGTLTVDQGANLTETLYIISGDIYQPDSAGGDTVTTHHLYFEGTYTTDNNATNVAGDWTNAGTFTATTGTVTFNGSAAQTIISNGASFNNVTFNNSSVADPNINYTGALTIGGNVSLSNTTRIASTNNTAITISGTINGINILSINSGSGAVTFGGIIGGSIPITSLTSSGSGAIAINTTAISTRDVAGNNVSFTGAVILGGNLNITTDRTTNDGTITFSSTINGANTLTLDNGGGAVTFGGIIGGTTPISALTVSGAGTIAINTTGISTRDVASNNVSFTGPVTLGANLNITTDNTTNDGTISFSSTVNSADATDRALTLASGAADISVSGAIGATFDLASIAITSNDISLANIGGGAAGVTGATSITSTDGGDTGVLTLSGTIYQTNAATYVGGSLGGISITGASAVFTTSADNITFTNTATLGDISAVSVTTSGSGAGVGDITFGTIRGTSDEDITLNASSANATVGLIGDETANEINTIAITGATITLNGNIYTSDAAGNTVTLTGAAALAAGVNINTDETTNDGTISFSSTVNSADATDRALTLASGAADISVSGAIGATFDLASITITGNDISLANIGAGASGVTGATAIIGDTNGTIILTGTIYNTAGTQAYNAGGATRTITLNEITAFTTTDDTIDFTGLVNSQTAENNAITLNAGTAQVTFNNNVGATQSIGVLTKQGSGDVKFGSVTLTSTGLTLLAGTINTAATDSGAWTVNGTVTISAGTLKSTTNTLSVSGNWSNSGAFTANGGTVILTGAGASTQEISGDNTFYNLTAQATSARTLKFESIKTQAITNTLDMDGAAGQLITLTTITGTTQWKINPTNATTVTYVDVNYSNNLGASLCAAYSMSTNNNNTAWGISAGASCNTAPNVPSSLLQKKVTGGATLATGDWTNETQVQFTATASDTDNPDTLYFCVEKDILATALSSINGGDLCGSGVAYSGTPVTVSVTITGLTDTAEYHWQAQVKDAGSLYSSFVGYGGNTENPPTNPAARDFGIDTTAPTGGTVYDGITGDQDWNDGSLTSISGNWTGFDASASGLNKYEYAIRRKPDDYYWSVCSGAGSWQAGANWCDNAAGTSFTQNTLNLQTGVIYYNSVRATDNASNTASPVNSNGQQVSPTLSFTLSGNTITFDDLNNSNSWTDSKTGTVTTSTNASAGYNVSAYITQLLTSLAYPSQTIANFYGTWTNPEPWPSGTYGFGYTSSDTLVQGSNRFNSGTEYAAFSQTASGDVAADHTDAVNGSTGSVVNEQFTITYKVAVSTTQAASAYRTYAIYIATANY</sequence>
<dbReference type="EMBL" id="VMGN01000007">
    <property type="protein sequence ID" value="TSC94715.1"/>
    <property type="molecule type" value="Genomic_DNA"/>
</dbReference>
<keyword evidence="1" id="KW-0472">Membrane</keyword>